<feature type="transmembrane region" description="Helical" evidence="7">
    <location>
        <begin position="122"/>
        <end position="139"/>
    </location>
</feature>
<evidence type="ECO:0000256" key="1">
    <source>
        <dbReference type="ARBA" id="ARBA00004141"/>
    </source>
</evidence>
<dbReference type="Gene3D" id="1.20.1720.10">
    <property type="entry name" value="Multidrug resistance protein D"/>
    <property type="match status" value="1"/>
</dbReference>
<evidence type="ECO:0000256" key="6">
    <source>
        <dbReference type="SAM" id="MobiDB-lite"/>
    </source>
</evidence>
<dbReference type="Proteomes" id="UP000554235">
    <property type="component" value="Unassembled WGS sequence"/>
</dbReference>
<evidence type="ECO:0000256" key="3">
    <source>
        <dbReference type="ARBA" id="ARBA00022989"/>
    </source>
</evidence>
<dbReference type="InterPro" id="IPR011701">
    <property type="entry name" value="MFS"/>
</dbReference>
<dbReference type="PANTHER" id="PTHR42718:SF41">
    <property type="entry name" value="MFS TRANSPORTER OF UNKOWN SPECIFICITY (AFU_ORTHOLOGUE AFUA_5G09940)-RELATED"/>
    <property type="match status" value="1"/>
</dbReference>
<keyword evidence="10" id="KW-1185">Reference proteome</keyword>
<evidence type="ECO:0000313" key="10">
    <source>
        <dbReference type="Proteomes" id="UP000554235"/>
    </source>
</evidence>
<evidence type="ECO:0000313" key="9">
    <source>
        <dbReference type="EMBL" id="KAF4468292.1"/>
    </source>
</evidence>
<comment type="caution">
    <text evidence="9">The sequence shown here is derived from an EMBL/GenBank/DDBJ whole genome shotgun (WGS) entry which is preliminary data.</text>
</comment>
<feature type="transmembrane region" description="Helical" evidence="7">
    <location>
        <begin position="81"/>
        <end position="102"/>
    </location>
</feature>
<name>A0A8H4LF56_9HYPO</name>
<organism evidence="9 10">
    <name type="scientific">Fusarium albosuccineum</name>
    <dbReference type="NCBI Taxonomy" id="1237068"/>
    <lineage>
        <taxon>Eukaryota</taxon>
        <taxon>Fungi</taxon>
        <taxon>Dikarya</taxon>
        <taxon>Ascomycota</taxon>
        <taxon>Pezizomycotina</taxon>
        <taxon>Sordariomycetes</taxon>
        <taxon>Hypocreomycetidae</taxon>
        <taxon>Hypocreales</taxon>
        <taxon>Nectriaceae</taxon>
        <taxon>Fusarium</taxon>
        <taxon>Fusarium decemcellulare species complex</taxon>
    </lineage>
</organism>
<dbReference type="SUPFAM" id="SSF103473">
    <property type="entry name" value="MFS general substrate transporter"/>
    <property type="match status" value="1"/>
</dbReference>
<evidence type="ECO:0000256" key="2">
    <source>
        <dbReference type="ARBA" id="ARBA00022692"/>
    </source>
</evidence>
<evidence type="ECO:0000256" key="5">
    <source>
        <dbReference type="ARBA" id="ARBA00023180"/>
    </source>
</evidence>
<sequence>MTTTILAEPKVTQQDDHPSSSILEGGSYRLQGEQFMRDGLPQVSDSNCARPGLRIQTPPEQQAQRTFSSLPSTTLGKSRRFFLTSLIIGSNLVQMISNMVGIRGGLELGRILGAGIGPSHSNWIAASYPLTQGTFVLVSGRLGAVYGHKNMLTLGGFIFSVCFVINGFCDTFVSFNIVRAITGVSGALIMPNAVAMIGIALPPGRMRNL</sequence>
<keyword evidence="2 7" id="KW-0812">Transmembrane</keyword>
<comment type="subcellular location">
    <subcellularLocation>
        <location evidence="1">Membrane</location>
        <topology evidence="1">Multi-pass membrane protein</topology>
    </subcellularLocation>
</comment>
<reference evidence="9 10" key="1">
    <citation type="submission" date="2020-01" db="EMBL/GenBank/DDBJ databases">
        <title>Identification and distribution of gene clusters putatively required for synthesis of sphingolipid metabolism inhibitors in phylogenetically diverse species of the filamentous fungus Fusarium.</title>
        <authorList>
            <person name="Kim H.-S."/>
            <person name="Busman M."/>
            <person name="Brown D.W."/>
            <person name="Divon H."/>
            <person name="Uhlig S."/>
            <person name="Proctor R.H."/>
        </authorList>
    </citation>
    <scope>NUCLEOTIDE SEQUENCE [LARGE SCALE GENOMIC DNA]</scope>
    <source>
        <strain evidence="9 10">NRRL 20459</strain>
    </source>
</reference>
<gene>
    <name evidence="9" type="ORF">FALBO_4830</name>
</gene>
<dbReference type="InterPro" id="IPR036259">
    <property type="entry name" value="MFS_trans_sf"/>
</dbReference>
<evidence type="ECO:0000256" key="7">
    <source>
        <dbReference type="SAM" id="Phobius"/>
    </source>
</evidence>
<accession>A0A8H4LF56</accession>
<dbReference type="PANTHER" id="PTHR42718">
    <property type="entry name" value="MAJOR FACILITATOR SUPERFAMILY MULTIDRUG TRANSPORTER MFSC"/>
    <property type="match status" value="1"/>
</dbReference>
<dbReference type="PROSITE" id="PS50850">
    <property type="entry name" value="MFS"/>
    <property type="match status" value="1"/>
</dbReference>
<feature type="region of interest" description="Disordered" evidence="6">
    <location>
        <begin position="1"/>
        <end position="22"/>
    </location>
</feature>
<feature type="transmembrane region" description="Helical" evidence="7">
    <location>
        <begin position="151"/>
        <end position="168"/>
    </location>
</feature>
<evidence type="ECO:0000259" key="8">
    <source>
        <dbReference type="PROSITE" id="PS50850"/>
    </source>
</evidence>
<protein>
    <submittedName>
        <fullName evidence="9">Major facilitator superfamily domain general substrate transporter</fullName>
    </submittedName>
</protein>
<keyword evidence="3 7" id="KW-1133">Transmembrane helix</keyword>
<keyword evidence="4 7" id="KW-0472">Membrane</keyword>
<dbReference type="AlphaFoldDB" id="A0A8H4LF56"/>
<feature type="domain" description="Major facilitator superfamily (MFS) profile" evidence="8">
    <location>
        <begin position="69"/>
        <end position="209"/>
    </location>
</feature>
<dbReference type="OrthoDB" id="440755at2759"/>
<evidence type="ECO:0000256" key="4">
    <source>
        <dbReference type="ARBA" id="ARBA00023136"/>
    </source>
</evidence>
<feature type="transmembrane region" description="Helical" evidence="7">
    <location>
        <begin position="180"/>
        <end position="201"/>
    </location>
</feature>
<dbReference type="GO" id="GO:0022857">
    <property type="term" value="F:transmembrane transporter activity"/>
    <property type="evidence" value="ECO:0007669"/>
    <property type="project" value="InterPro"/>
</dbReference>
<proteinExistence type="predicted"/>
<dbReference type="EMBL" id="JAADYS010000635">
    <property type="protein sequence ID" value="KAF4468292.1"/>
    <property type="molecule type" value="Genomic_DNA"/>
</dbReference>
<dbReference type="InterPro" id="IPR020846">
    <property type="entry name" value="MFS_dom"/>
</dbReference>
<dbReference type="GO" id="GO:0016020">
    <property type="term" value="C:membrane"/>
    <property type="evidence" value="ECO:0007669"/>
    <property type="project" value="UniProtKB-SubCell"/>
</dbReference>
<keyword evidence="5" id="KW-0325">Glycoprotein</keyword>
<dbReference type="Pfam" id="PF07690">
    <property type="entry name" value="MFS_1"/>
    <property type="match status" value="1"/>
</dbReference>